<evidence type="ECO:0000256" key="1">
    <source>
        <dbReference type="SAM" id="MobiDB-lite"/>
    </source>
</evidence>
<feature type="region of interest" description="Disordered" evidence="1">
    <location>
        <begin position="115"/>
        <end position="208"/>
    </location>
</feature>
<feature type="compositionally biased region" description="Basic and acidic residues" evidence="1">
    <location>
        <begin position="176"/>
        <end position="185"/>
    </location>
</feature>
<protein>
    <submittedName>
        <fullName evidence="2">Uncharacterized protein</fullName>
    </submittedName>
</protein>
<feature type="compositionally biased region" description="Polar residues" evidence="1">
    <location>
        <begin position="149"/>
        <end position="172"/>
    </location>
</feature>
<gene>
    <name evidence="2" type="ORF">TWF730_008100</name>
</gene>
<name>A0AAV9VCD5_9PEZI</name>
<organism evidence="2 3">
    <name type="scientific">Orbilia blumenaviensis</name>
    <dbReference type="NCBI Taxonomy" id="1796055"/>
    <lineage>
        <taxon>Eukaryota</taxon>
        <taxon>Fungi</taxon>
        <taxon>Dikarya</taxon>
        <taxon>Ascomycota</taxon>
        <taxon>Pezizomycotina</taxon>
        <taxon>Orbiliomycetes</taxon>
        <taxon>Orbiliales</taxon>
        <taxon>Orbiliaceae</taxon>
        <taxon>Orbilia</taxon>
    </lineage>
</organism>
<evidence type="ECO:0000313" key="2">
    <source>
        <dbReference type="EMBL" id="KAK6358781.1"/>
    </source>
</evidence>
<dbReference type="EMBL" id="JAVHNS010000004">
    <property type="protein sequence ID" value="KAK6358781.1"/>
    <property type="molecule type" value="Genomic_DNA"/>
</dbReference>
<evidence type="ECO:0000313" key="3">
    <source>
        <dbReference type="Proteomes" id="UP001373714"/>
    </source>
</evidence>
<accession>A0AAV9VCD5</accession>
<reference evidence="2 3" key="1">
    <citation type="submission" date="2019-10" db="EMBL/GenBank/DDBJ databases">
        <authorList>
            <person name="Palmer J.M."/>
        </authorList>
    </citation>
    <scope>NUCLEOTIDE SEQUENCE [LARGE SCALE GENOMIC DNA]</scope>
    <source>
        <strain evidence="2 3">TWF730</strain>
    </source>
</reference>
<comment type="caution">
    <text evidence="2">The sequence shown here is derived from an EMBL/GenBank/DDBJ whole genome shotgun (WGS) entry which is preliminary data.</text>
</comment>
<dbReference type="AlphaFoldDB" id="A0AAV9VCD5"/>
<dbReference type="Proteomes" id="UP001373714">
    <property type="component" value="Unassembled WGS sequence"/>
</dbReference>
<keyword evidence="3" id="KW-1185">Reference proteome</keyword>
<proteinExistence type="predicted"/>
<sequence length="419" mass="46844">MDPSKERFKQASSPFYSQANKSSQWLHSAPKEEVAFPTTASYNLTRWASYPRSSVPSGRILTLLQQIAKSRNTVFSGPEMRNILAEPSTASSSTSLICQKLESMRFDLSTGLGITPEREEEGQSPSSAPSFPPQASREIETFPHEMSTCKPSTVPETSSPFPYPASESSGGTFRTAESRSNDERPASSVSLGARGHHEAQPAAPITIQTTTSVASLHDTTLKSLEPVPVPFVLGSKPSTSHHNLERFFHDGKTQQSGPLVPPKPSEYRPTPNRGLEENKKPEPTVTPSPKPPKTDKSTPPSMLIFKVLRTTTNQKTQECEYTIQYKWSGKNPYFPAGRVFEEVFTFDELCEHRAVIARIRGWHSTHIGVSKDPRVEDTKYRLSADEYKEIDRYPWPPFDPRGWYRCLVWGNFGSAWDSF</sequence>
<feature type="region of interest" description="Disordered" evidence="1">
    <location>
        <begin position="249"/>
        <end position="300"/>
    </location>
</feature>
<feature type="compositionally biased region" description="Low complexity" evidence="1">
    <location>
        <begin position="123"/>
        <end position="136"/>
    </location>
</feature>